<comment type="similarity">
    <text evidence="7">Belongs to the binding-protein-dependent transport system permease family.</text>
</comment>
<feature type="transmembrane region" description="Helical" evidence="7">
    <location>
        <begin position="30"/>
        <end position="55"/>
    </location>
</feature>
<dbReference type="PANTHER" id="PTHR30193">
    <property type="entry name" value="ABC TRANSPORTER PERMEASE PROTEIN"/>
    <property type="match status" value="1"/>
</dbReference>
<feature type="domain" description="ABC transmembrane type-1" evidence="8">
    <location>
        <begin position="85"/>
        <end position="297"/>
    </location>
</feature>
<feature type="transmembrane region" description="Helical" evidence="7">
    <location>
        <begin position="89"/>
        <end position="110"/>
    </location>
</feature>
<dbReference type="RefSeq" id="WP_091177754.1">
    <property type="nucleotide sequence ID" value="NZ_FOFA01000001.1"/>
</dbReference>
<feature type="transmembrane region" description="Helical" evidence="7">
    <location>
        <begin position="217"/>
        <end position="238"/>
    </location>
</feature>
<dbReference type="Gene3D" id="1.10.3720.10">
    <property type="entry name" value="MetI-like"/>
    <property type="match status" value="1"/>
</dbReference>
<dbReference type="GO" id="GO:0055085">
    <property type="term" value="P:transmembrane transport"/>
    <property type="evidence" value="ECO:0007669"/>
    <property type="project" value="InterPro"/>
</dbReference>
<dbReference type="PANTHER" id="PTHR30193:SF37">
    <property type="entry name" value="INNER MEMBRANE ABC TRANSPORTER PERMEASE PROTEIN YCJO"/>
    <property type="match status" value="1"/>
</dbReference>
<proteinExistence type="inferred from homology"/>
<dbReference type="EMBL" id="FOFA01000001">
    <property type="protein sequence ID" value="SEP82714.1"/>
    <property type="molecule type" value="Genomic_DNA"/>
</dbReference>
<dbReference type="Proteomes" id="UP000198504">
    <property type="component" value="Unassembled WGS sequence"/>
</dbReference>
<dbReference type="AlphaFoldDB" id="A0A1H9B186"/>
<reference evidence="10" key="1">
    <citation type="submission" date="2016-10" db="EMBL/GenBank/DDBJ databases">
        <authorList>
            <person name="Varghese N."/>
            <person name="Submissions S."/>
        </authorList>
    </citation>
    <scope>NUCLEOTIDE SEQUENCE [LARGE SCALE GENOMIC DNA]</scope>
    <source>
        <strain evidence="10">CGMCC 4.6856</strain>
    </source>
</reference>
<dbReference type="Pfam" id="PF00528">
    <property type="entry name" value="BPD_transp_1"/>
    <property type="match status" value="1"/>
</dbReference>
<sequence length="309" mass="33455">MTLVAPAAARAATPGQTAAGRRAGLTALGFLAPSGLGFLIFTLAPIVGSIALAFFSWPILGDHTFVGGKNFVTLVTTDPVFFRALRNTVIFVVLYVPVNFVISLGLAVWISPRIRLRGLYRVLFFLPAVTPIVANALVWRLMLQPKGLVDDVLTAWFGLGPTNLLGGQVSAMVCVVAMSVWQGFGYNMLVFSAGLDAINPNLYEAADIDGVSRWRQFWTITVPMLSPSMFFAAVLTMITSFQVFSQPYILTGGGPGAATQTMVMYMYQKGFQFYSLGMASAISTVLLIIIVLVTGLQFLGQRRFVHYDG</sequence>
<dbReference type="InterPro" id="IPR000515">
    <property type="entry name" value="MetI-like"/>
</dbReference>
<dbReference type="InterPro" id="IPR035906">
    <property type="entry name" value="MetI-like_sf"/>
</dbReference>
<evidence type="ECO:0000256" key="2">
    <source>
        <dbReference type="ARBA" id="ARBA00022448"/>
    </source>
</evidence>
<gene>
    <name evidence="9" type="ORF">SAMN05421756_101805</name>
</gene>
<organism evidence="9 10">
    <name type="scientific">Microlunatus flavus</name>
    <dbReference type="NCBI Taxonomy" id="1036181"/>
    <lineage>
        <taxon>Bacteria</taxon>
        <taxon>Bacillati</taxon>
        <taxon>Actinomycetota</taxon>
        <taxon>Actinomycetes</taxon>
        <taxon>Propionibacteriales</taxon>
        <taxon>Propionibacteriaceae</taxon>
        <taxon>Microlunatus</taxon>
    </lineage>
</organism>
<dbReference type="OrthoDB" id="9804439at2"/>
<name>A0A1H9B186_9ACTN</name>
<evidence type="ECO:0000256" key="3">
    <source>
        <dbReference type="ARBA" id="ARBA00022475"/>
    </source>
</evidence>
<keyword evidence="9" id="KW-0762">Sugar transport</keyword>
<keyword evidence="3" id="KW-1003">Cell membrane</keyword>
<accession>A0A1H9B186</accession>
<feature type="transmembrane region" description="Helical" evidence="7">
    <location>
        <begin position="122"/>
        <end position="142"/>
    </location>
</feature>
<dbReference type="GO" id="GO:0005886">
    <property type="term" value="C:plasma membrane"/>
    <property type="evidence" value="ECO:0007669"/>
    <property type="project" value="UniProtKB-SubCell"/>
</dbReference>
<dbReference type="InterPro" id="IPR051393">
    <property type="entry name" value="ABC_transporter_permease"/>
</dbReference>
<keyword evidence="6 7" id="KW-0472">Membrane</keyword>
<feature type="transmembrane region" description="Helical" evidence="7">
    <location>
        <begin position="162"/>
        <end position="181"/>
    </location>
</feature>
<dbReference type="STRING" id="1036181.SAMN05421756_101805"/>
<comment type="subcellular location">
    <subcellularLocation>
        <location evidence="1 7">Cell membrane</location>
        <topology evidence="1 7">Multi-pass membrane protein</topology>
    </subcellularLocation>
</comment>
<evidence type="ECO:0000256" key="6">
    <source>
        <dbReference type="ARBA" id="ARBA00023136"/>
    </source>
</evidence>
<dbReference type="PROSITE" id="PS50928">
    <property type="entry name" value="ABC_TM1"/>
    <property type="match status" value="1"/>
</dbReference>
<evidence type="ECO:0000259" key="8">
    <source>
        <dbReference type="PROSITE" id="PS50928"/>
    </source>
</evidence>
<keyword evidence="10" id="KW-1185">Reference proteome</keyword>
<evidence type="ECO:0000313" key="9">
    <source>
        <dbReference type="EMBL" id="SEP82714.1"/>
    </source>
</evidence>
<evidence type="ECO:0000256" key="5">
    <source>
        <dbReference type="ARBA" id="ARBA00022989"/>
    </source>
</evidence>
<keyword evidence="5 7" id="KW-1133">Transmembrane helix</keyword>
<protein>
    <submittedName>
        <fullName evidence="9">Multiple sugar transport system permease protein</fullName>
    </submittedName>
</protein>
<dbReference type="CDD" id="cd06261">
    <property type="entry name" value="TM_PBP2"/>
    <property type="match status" value="1"/>
</dbReference>
<evidence type="ECO:0000256" key="7">
    <source>
        <dbReference type="RuleBase" id="RU363032"/>
    </source>
</evidence>
<evidence type="ECO:0000313" key="10">
    <source>
        <dbReference type="Proteomes" id="UP000198504"/>
    </source>
</evidence>
<keyword evidence="4 7" id="KW-0812">Transmembrane</keyword>
<evidence type="ECO:0000256" key="4">
    <source>
        <dbReference type="ARBA" id="ARBA00022692"/>
    </source>
</evidence>
<dbReference type="SUPFAM" id="SSF161098">
    <property type="entry name" value="MetI-like"/>
    <property type="match status" value="1"/>
</dbReference>
<feature type="transmembrane region" description="Helical" evidence="7">
    <location>
        <begin position="271"/>
        <end position="293"/>
    </location>
</feature>
<evidence type="ECO:0000256" key="1">
    <source>
        <dbReference type="ARBA" id="ARBA00004651"/>
    </source>
</evidence>
<keyword evidence="2 7" id="KW-0813">Transport</keyword>